<dbReference type="AlphaFoldDB" id="A0AAV7NRF8"/>
<sequence length="110" mass="12404">MPSSVSTAAPLLARQLRLINNTDARADASKCMKMGSGPREGLHKLARWYTLRIPTALSRQRRSEQGLLYIDALLSEAKEETNVLTGNRHRIRDFDEEALLEFHSATPLEE</sequence>
<evidence type="ECO:0000313" key="1">
    <source>
        <dbReference type="EMBL" id="KAJ1118076.1"/>
    </source>
</evidence>
<proteinExistence type="predicted"/>
<dbReference type="Proteomes" id="UP001066276">
    <property type="component" value="Chromosome 8"/>
</dbReference>
<keyword evidence="2" id="KW-1185">Reference proteome</keyword>
<dbReference type="EMBL" id="JANPWB010000012">
    <property type="protein sequence ID" value="KAJ1118076.1"/>
    <property type="molecule type" value="Genomic_DNA"/>
</dbReference>
<evidence type="ECO:0000313" key="2">
    <source>
        <dbReference type="Proteomes" id="UP001066276"/>
    </source>
</evidence>
<accession>A0AAV7NRF8</accession>
<reference evidence="1" key="1">
    <citation type="journal article" date="2022" name="bioRxiv">
        <title>Sequencing and chromosome-scale assembly of the giantPleurodeles waltlgenome.</title>
        <authorList>
            <person name="Brown T."/>
            <person name="Elewa A."/>
            <person name="Iarovenko S."/>
            <person name="Subramanian E."/>
            <person name="Araus A.J."/>
            <person name="Petzold A."/>
            <person name="Susuki M."/>
            <person name="Suzuki K.-i.T."/>
            <person name="Hayashi T."/>
            <person name="Toyoda A."/>
            <person name="Oliveira C."/>
            <person name="Osipova E."/>
            <person name="Leigh N.D."/>
            <person name="Simon A."/>
            <person name="Yun M.H."/>
        </authorList>
    </citation>
    <scope>NUCLEOTIDE SEQUENCE</scope>
    <source>
        <strain evidence="1">20211129_DDA</strain>
        <tissue evidence="1">Liver</tissue>
    </source>
</reference>
<comment type="caution">
    <text evidence="1">The sequence shown here is derived from an EMBL/GenBank/DDBJ whole genome shotgun (WGS) entry which is preliminary data.</text>
</comment>
<protein>
    <submittedName>
        <fullName evidence="1">Uncharacterized protein</fullName>
    </submittedName>
</protein>
<gene>
    <name evidence="1" type="ORF">NDU88_006271</name>
</gene>
<organism evidence="1 2">
    <name type="scientific">Pleurodeles waltl</name>
    <name type="common">Iberian ribbed newt</name>
    <dbReference type="NCBI Taxonomy" id="8319"/>
    <lineage>
        <taxon>Eukaryota</taxon>
        <taxon>Metazoa</taxon>
        <taxon>Chordata</taxon>
        <taxon>Craniata</taxon>
        <taxon>Vertebrata</taxon>
        <taxon>Euteleostomi</taxon>
        <taxon>Amphibia</taxon>
        <taxon>Batrachia</taxon>
        <taxon>Caudata</taxon>
        <taxon>Salamandroidea</taxon>
        <taxon>Salamandridae</taxon>
        <taxon>Pleurodelinae</taxon>
        <taxon>Pleurodeles</taxon>
    </lineage>
</organism>
<name>A0AAV7NRF8_PLEWA</name>